<dbReference type="EMBL" id="SLWV01000014">
    <property type="protein sequence ID" value="TCO73822.1"/>
    <property type="molecule type" value="Genomic_DNA"/>
</dbReference>
<keyword evidence="2" id="KW-1185">Reference proteome</keyword>
<comment type="caution">
    <text evidence="1">The sequence shown here is derived from an EMBL/GenBank/DDBJ whole genome shotgun (WGS) entry which is preliminary data.</text>
</comment>
<dbReference type="Proteomes" id="UP000294919">
    <property type="component" value="Unassembled WGS sequence"/>
</dbReference>
<accession>A0A4R2KME9</accession>
<evidence type="ECO:0000313" key="1">
    <source>
        <dbReference type="EMBL" id="TCO73822.1"/>
    </source>
</evidence>
<proteinExistence type="predicted"/>
<organism evidence="1 2">
    <name type="scientific">Marinisporobacter balticus</name>
    <dbReference type="NCBI Taxonomy" id="2018667"/>
    <lineage>
        <taxon>Bacteria</taxon>
        <taxon>Bacillati</taxon>
        <taxon>Bacillota</taxon>
        <taxon>Clostridia</taxon>
        <taxon>Peptostreptococcales</taxon>
        <taxon>Thermotaleaceae</taxon>
        <taxon>Marinisporobacter</taxon>
    </lineage>
</organism>
<name>A0A4R2KME9_9FIRM</name>
<protein>
    <submittedName>
        <fullName evidence="1">Uncharacterized protein</fullName>
    </submittedName>
</protein>
<sequence length="258" mass="30454">MDHSNYIILESLIRRYDYAGAIELIGKIEDVNKNVIKLLYSCKYAINFDFQSAYYVVSDLLDIEDANVHKRVTSLKDNLKELIDGRPDAIFSELLENTKIQLDNRRYIDFLSRVYRIKEAILKYIFAKNHVDKNRFSFRTEVVSKRMIIKILRKKYKIFNPNLSFAISSYITKYLNKDKRYNTALDVLNSNKMNEMIELRHECIAGHGFKGVNRKELVKIYGNPYAVIDDFYMVLEKIGVNIRENKYDKINGYILELL</sequence>
<dbReference type="RefSeq" id="WP_132245702.1">
    <property type="nucleotide sequence ID" value="NZ_SLWV01000014.1"/>
</dbReference>
<reference evidence="1 2" key="1">
    <citation type="submission" date="2019-03" db="EMBL/GenBank/DDBJ databases">
        <title>Genomic Encyclopedia of Type Strains, Phase IV (KMG-IV): sequencing the most valuable type-strain genomes for metagenomic binning, comparative biology and taxonomic classification.</title>
        <authorList>
            <person name="Goeker M."/>
        </authorList>
    </citation>
    <scope>NUCLEOTIDE SEQUENCE [LARGE SCALE GENOMIC DNA]</scope>
    <source>
        <strain evidence="1 2">DSM 102940</strain>
    </source>
</reference>
<gene>
    <name evidence="1" type="ORF">EV214_11457</name>
</gene>
<dbReference type="AlphaFoldDB" id="A0A4R2KME9"/>
<evidence type="ECO:0000313" key="2">
    <source>
        <dbReference type="Proteomes" id="UP000294919"/>
    </source>
</evidence>
<dbReference type="OrthoDB" id="2677749at2"/>